<dbReference type="GO" id="GO:0009253">
    <property type="term" value="P:peptidoglycan catabolic process"/>
    <property type="evidence" value="ECO:0007669"/>
    <property type="project" value="InterPro"/>
</dbReference>
<dbReference type="Proteomes" id="UP000886721">
    <property type="component" value="Unassembled WGS sequence"/>
</dbReference>
<evidence type="ECO:0000313" key="3">
    <source>
        <dbReference type="EMBL" id="HIX67094.1"/>
    </source>
</evidence>
<feature type="non-terminal residue" evidence="3">
    <location>
        <position position="1"/>
    </location>
</feature>
<feature type="domain" description="MurNAc-LAA" evidence="2">
    <location>
        <begin position="14"/>
        <end position="134"/>
    </location>
</feature>
<dbReference type="GO" id="GO:0030288">
    <property type="term" value="C:outer membrane-bounded periplasmic space"/>
    <property type="evidence" value="ECO:0007669"/>
    <property type="project" value="TreeGrafter"/>
</dbReference>
<accession>A0A9D2B9F3</accession>
<dbReference type="Gene3D" id="3.40.630.40">
    <property type="entry name" value="Zn-dependent exopeptidases"/>
    <property type="match status" value="1"/>
</dbReference>
<dbReference type="AlphaFoldDB" id="A0A9D2B9F3"/>
<dbReference type="SMART" id="SM00646">
    <property type="entry name" value="Ami_3"/>
    <property type="match status" value="1"/>
</dbReference>
<dbReference type="InterPro" id="IPR002508">
    <property type="entry name" value="MurNAc-LAA_cat"/>
</dbReference>
<gene>
    <name evidence="3" type="ORF">H9735_03070</name>
</gene>
<comment type="caution">
    <text evidence="3">The sequence shown here is derived from an EMBL/GenBank/DDBJ whole genome shotgun (WGS) entry which is preliminary data.</text>
</comment>
<organism evidence="3 4">
    <name type="scientific">Candidatus Anaerostipes excrementavium</name>
    <dbReference type="NCBI Taxonomy" id="2838463"/>
    <lineage>
        <taxon>Bacteria</taxon>
        <taxon>Bacillati</taxon>
        <taxon>Bacillota</taxon>
        <taxon>Clostridia</taxon>
        <taxon>Lachnospirales</taxon>
        <taxon>Lachnospiraceae</taxon>
        <taxon>Anaerostipes</taxon>
    </lineage>
</organism>
<reference evidence="3" key="2">
    <citation type="submission" date="2021-04" db="EMBL/GenBank/DDBJ databases">
        <authorList>
            <person name="Gilroy R."/>
        </authorList>
    </citation>
    <scope>NUCLEOTIDE SEQUENCE</scope>
    <source>
        <strain evidence="3">CHK191-13928</strain>
    </source>
</reference>
<evidence type="ECO:0000256" key="1">
    <source>
        <dbReference type="SAM" id="MobiDB-lite"/>
    </source>
</evidence>
<reference evidence="3" key="1">
    <citation type="journal article" date="2021" name="PeerJ">
        <title>Extensive microbial diversity within the chicken gut microbiome revealed by metagenomics and culture.</title>
        <authorList>
            <person name="Gilroy R."/>
            <person name="Ravi A."/>
            <person name="Getino M."/>
            <person name="Pursley I."/>
            <person name="Horton D.L."/>
            <person name="Alikhan N.F."/>
            <person name="Baker D."/>
            <person name="Gharbi K."/>
            <person name="Hall N."/>
            <person name="Watson M."/>
            <person name="Adriaenssens E.M."/>
            <person name="Foster-Nyarko E."/>
            <person name="Jarju S."/>
            <person name="Secka A."/>
            <person name="Antonio M."/>
            <person name="Oren A."/>
            <person name="Chaudhuri R.R."/>
            <person name="La Ragione R."/>
            <person name="Hildebrand F."/>
            <person name="Pallen M.J."/>
        </authorList>
    </citation>
    <scope>NUCLEOTIDE SEQUENCE</scope>
    <source>
        <strain evidence="3">CHK191-13928</strain>
    </source>
</reference>
<dbReference type="EMBL" id="DXEM01000008">
    <property type="protein sequence ID" value="HIX67094.1"/>
    <property type="molecule type" value="Genomic_DNA"/>
</dbReference>
<feature type="region of interest" description="Disordered" evidence="1">
    <location>
        <begin position="138"/>
        <end position="165"/>
    </location>
</feature>
<dbReference type="InterPro" id="IPR050695">
    <property type="entry name" value="N-acetylmuramoyl_amidase_3"/>
</dbReference>
<dbReference type="SUPFAM" id="SSF53187">
    <property type="entry name" value="Zn-dependent exopeptidases"/>
    <property type="match status" value="1"/>
</dbReference>
<protein>
    <submittedName>
        <fullName evidence="3">N-acetylmuramoyl-L-alanine amidase</fullName>
    </submittedName>
</protein>
<dbReference type="PANTHER" id="PTHR30404">
    <property type="entry name" value="N-ACETYLMURAMOYL-L-ALANINE AMIDASE"/>
    <property type="match status" value="1"/>
</dbReference>
<sequence>DAGTTQSKNLANIVAKCNKHSVDLDISIHLNSGRNDKKGDGKTGGVEVLCYSTNAKKEAKKIADEIADTFGYALRSDKTTPSGYAGVKIDKSLFVLRSTKAKAVLIECCFVDDKDDAKAWDADKCAKAIVKAVTGKAVTSSGSGSSGNNSSASSGSKPSSGSSNTAKAKVTVDGYWGPNTTKALQKIFGTTADGRVSNQFKCYKSQNPGLEDGWDWKDDPSGYSPLIKAIQKKVGATQDGHIGPKTIKKIQKWMGTTQDGVFSKASPCIKKLQQWINKQ</sequence>
<dbReference type="PANTHER" id="PTHR30404:SF8">
    <property type="entry name" value="AUTOLYSIN PH-RELATED"/>
    <property type="match status" value="1"/>
</dbReference>
<dbReference type="CDD" id="cd02696">
    <property type="entry name" value="MurNAc-LAA"/>
    <property type="match status" value="1"/>
</dbReference>
<proteinExistence type="predicted"/>
<evidence type="ECO:0000313" key="4">
    <source>
        <dbReference type="Proteomes" id="UP000886721"/>
    </source>
</evidence>
<evidence type="ECO:0000259" key="2">
    <source>
        <dbReference type="SMART" id="SM00646"/>
    </source>
</evidence>
<dbReference type="GO" id="GO:0008745">
    <property type="term" value="F:N-acetylmuramoyl-L-alanine amidase activity"/>
    <property type="evidence" value="ECO:0007669"/>
    <property type="project" value="InterPro"/>
</dbReference>
<name>A0A9D2B9F3_9FIRM</name>
<dbReference type="Pfam" id="PF01520">
    <property type="entry name" value="Amidase_3"/>
    <property type="match status" value="1"/>
</dbReference>